<dbReference type="PANTHER" id="PTHR33840">
    <property type="match status" value="1"/>
</dbReference>
<name>A0ABS0ZCV5_9GAMM</name>
<dbReference type="PANTHER" id="PTHR33840:SF1">
    <property type="entry name" value="TLE1 PHOSPHOLIPASE DOMAIN-CONTAINING PROTEIN"/>
    <property type="match status" value="1"/>
</dbReference>
<reference evidence="2 3" key="1">
    <citation type="submission" date="2020-12" db="EMBL/GenBank/DDBJ databases">
        <title>Comparative genome analysis of fungal antagonists Marinomonas ostreistagni 398 and M. spartinae 468.</title>
        <authorList>
            <person name="Fields J.L."/>
            <person name="Mavrodi O.V."/>
            <person name="Biber P.D."/>
            <person name="Indest K.J."/>
            <person name="Mavrodi D.V."/>
        </authorList>
    </citation>
    <scope>NUCLEOTIDE SEQUENCE [LARGE SCALE GENOMIC DNA]</scope>
    <source>
        <strain evidence="2 3">USM7</strain>
    </source>
</reference>
<comment type="caution">
    <text evidence="2">The sequence shown here is derived from an EMBL/GenBank/DDBJ whole genome shotgun (WGS) entry which is preliminary data.</text>
</comment>
<dbReference type="SUPFAM" id="SSF53474">
    <property type="entry name" value="alpha/beta-Hydrolases"/>
    <property type="match status" value="1"/>
</dbReference>
<dbReference type="InterPro" id="IPR029058">
    <property type="entry name" value="AB_hydrolase_fold"/>
</dbReference>
<dbReference type="RefSeq" id="WP_199463110.1">
    <property type="nucleotide sequence ID" value="NZ_JAEMUH010000011.1"/>
</dbReference>
<protein>
    <submittedName>
        <fullName evidence="2">DUF2235 domain-containing protein</fullName>
    </submittedName>
</protein>
<gene>
    <name evidence="2" type="ORF">JHD44_12485</name>
</gene>
<sequence length="356" mass="39665">MTILFFHFDGTCNDPTDAEHYQQQDISITNVLKSHLWLGGTLSAASTASRLPSGAVSFYYSGVGTYGSSAARYINAGLAIEQGDVASILNQALFDFQSYFHDRISLIVLIGFSRGAALARRFAALLDGLLQRPIVIEAVMDTVASIGLPNLDKAQRPAHEVVFEYGGTLPSCVRNALHLVALDEQRLAFRPTLMNHDERVEEVWLAGVHSDIGGGYRYDGLADISLTVLMRWLETQLQQSVYQQQVACHEPWLTPDMLAIRHNPLGIIHYQDRLPLYRHLTLAPRHCHVLKQGVPCAVTAPRWHTSVSYRQMKLPNYQPLARCVSKPSVWQMPEHLSPDSGSTLILEPNKNKLQSV</sequence>
<evidence type="ECO:0000259" key="1">
    <source>
        <dbReference type="Pfam" id="PF09994"/>
    </source>
</evidence>
<dbReference type="Pfam" id="PF09994">
    <property type="entry name" value="T6SS_Tle1-like_cat"/>
    <property type="match status" value="2"/>
</dbReference>
<evidence type="ECO:0000313" key="2">
    <source>
        <dbReference type="EMBL" id="MBJ7551503.1"/>
    </source>
</evidence>
<feature type="domain" description="T6SS Phospholipase effector Tle1-like catalytic" evidence="1">
    <location>
        <begin position="133"/>
        <end position="230"/>
    </location>
</feature>
<keyword evidence="3" id="KW-1185">Reference proteome</keyword>
<dbReference type="Proteomes" id="UP000598488">
    <property type="component" value="Unassembled WGS sequence"/>
</dbReference>
<feature type="domain" description="T6SS Phospholipase effector Tle1-like catalytic" evidence="1">
    <location>
        <begin position="7"/>
        <end position="127"/>
    </location>
</feature>
<proteinExistence type="predicted"/>
<accession>A0ABS0ZCV5</accession>
<dbReference type="EMBL" id="JAEMUH010000011">
    <property type="protein sequence ID" value="MBJ7551503.1"/>
    <property type="molecule type" value="Genomic_DNA"/>
</dbReference>
<evidence type="ECO:0000313" key="3">
    <source>
        <dbReference type="Proteomes" id="UP000598488"/>
    </source>
</evidence>
<dbReference type="InterPro" id="IPR018712">
    <property type="entry name" value="Tle1-like_cat"/>
</dbReference>
<organism evidence="2 3">
    <name type="scientific">Marinomonas ostreistagni</name>
    <dbReference type="NCBI Taxonomy" id="359209"/>
    <lineage>
        <taxon>Bacteria</taxon>
        <taxon>Pseudomonadati</taxon>
        <taxon>Pseudomonadota</taxon>
        <taxon>Gammaproteobacteria</taxon>
        <taxon>Oceanospirillales</taxon>
        <taxon>Oceanospirillaceae</taxon>
        <taxon>Marinomonas</taxon>
    </lineage>
</organism>